<name>A0A1T4L2K6_9FIRM</name>
<dbReference type="Gene3D" id="3.40.50.1360">
    <property type="match status" value="1"/>
</dbReference>
<evidence type="ECO:0000313" key="8">
    <source>
        <dbReference type="EMBL" id="SJZ48777.1"/>
    </source>
</evidence>
<evidence type="ECO:0000256" key="2">
    <source>
        <dbReference type="ARBA" id="ARBA00022491"/>
    </source>
</evidence>
<dbReference type="InterPro" id="IPR036390">
    <property type="entry name" value="WH_DNA-bd_sf"/>
</dbReference>
<dbReference type="GO" id="GO:0003677">
    <property type="term" value="F:DNA binding"/>
    <property type="evidence" value="ECO:0007669"/>
    <property type="project" value="UniProtKB-KW"/>
</dbReference>
<evidence type="ECO:0000256" key="3">
    <source>
        <dbReference type="ARBA" id="ARBA00023015"/>
    </source>
</evidence>
<gene>
    <name evidence="8" type="ORF">SAMN02745973_00793</name>
</gene>
<dbReference type="SUPFAM" id="SSF46785">
    <property type="entry name" value="Winged helix' DNA-binding domain"/>
    <property type="match status" value="1"/>
</dbReference>
<dbReference type="Gene3D" id="1.10.10.10">
    <property type="entry name" value="Winged helix-like DNA-binding domain superfamily/Winged helix DNA-binding domain"/>
    <property type="match status" value="1"/>
</dbReference>
<sequence>MLKDERLKKILEMVQKENIVSISDMSKILGVTEMTIRRDLKILEEKGLIIRIHGGAKKKQEVSFVELSSNEKRVLHVEEKKYVAKLAGKLVQENDIIYIGPGTTNELVYDYITVSYAKVITNSMSVFLKFKDDSRFELILIGGKFRSRTDTFVGNFTNELLKKIRVKKAFIGVNGISNDHIMTANEEEALCQRIIMDNANEVYILCDSSKIGKQDFYSFYDLKDVTAVITDDKIDDTIKKEYENKVKIINE</sequence>
<dbReference type="GO" id="GO:0003700">
    <property type="term" value="F:DNA-binding transcription factor activity"/>
    <property type="evidence" value="ECO:0007669"/>
    <property type="project" value="InterPro"/>
</dbReference>
<dbReference type="PROSITE" id="PS00894">
    <property type="entry name" value="HTH_DEOR_1"/>
    <property type="match status" value="1"/>
</dbReference>
<feature type="domain" description="HTH deoR-type" evidence="7">
    <location>
        <begin position="3"/>
        <end position="58"/>
    </location>
</feature>
<keyword evidence="9" id="KW-1185">Reference proteome</keyword>
<dbReference type="InterPro" id="IPR018356">
    <property type="entry name" value="Tscrpt_reg_HTH_DeoR_CS"/>
</dbReference>
<evidence type="ECO:0000256" key="6">
    <source>
        <dbReference type="ARBA" id="ARBA00024937"/>
    </source>
</evidence>
<protein>
    <recommendedName>
        <fullName evidence="1">Lactose phosphotransferase system repressor</fullName>
    </recommendedName>
</protein>
<comment type="function">
    <text evidence="6">Repressor of the lactose catabolism operon. Galactose-6-phosphate is the inducer.</text>
</comment>
<dbReference type="InterPro" id="IPR050313">
    <property type="entry name" value="Carb_Metab_HTH_regulators"/>
</dbReference>
<dbReference type="InterPro" id="IPR037171">
    <property type="entry name" value="NagB/RpiA_transferase-like"/>
</dbReference>
<dbReference type="PANTHER" id="PTHR30363">
    <property type="entry name" value="HTH-TYPE TRANSCRIPTIONAL REGULATOR SRLR-RELATED"/>
    <property type="match status" value="1"/>
</dbReference>
<proteinExistence type="predicted"/>
<dbReference type="Pfam" id="PF00455">
    <property type="entry name" value="DeoRC"/>
    <property type="match status" value="1"/>
</dbReference>
<evidence type="ECO:0000256" key="4">
    <source>
        <dbReference type="ARBA" id="ARBA00023125"/>
    </source>
</evidence>
<dbReference type="PRINTS" id="PR00037">
    <property type="entry name" value="HTHLACR"/>
</dbReference>
<accession>A0A1T4L2K6</accession>
<reference evidence="8 9" key="1">
    <citation type="submission" date="2017-02" db="EMBL/GenBank/DDBJ databases">
        <authorList>
            <person name="Peterson S.W."/>
        </authorList>
    </citation>
    <scope>NUCLEOTIDE SEQUENCE [LARGE SCALE GENOMIC DNA]</scope>
    <source>
        <strain evidence="8 9">DSM 15102</strain>
    </source>
</reference>
<dbReference type="PANTHER" id="PTHR30363:SF4">
    <property type="entry name" value="GLYCEROL-3-PHOSPHATE REGULON REPRESSOR"/>
    <property type="match status" value="1"/>
</dbReference>
<evidence type="ECO:0000313" key="9">
    <source>
        <dbReference type="Proteomes" id="UP000196365"/>
    </source>
</evidence>
<dbReference type="OrthoDB" id="9797223at2"/>
<dbReference type="InterPro" id="IPR036388">
    <property type="entry name" value="WH-like_DNA-bd_sf"/>
</dbReference>
<dbReference type="PROSITE" id="PS51000">
    <property type="entry name" value="HTH_DEOR_2"/>
    <property type="match status" value="1"/>
</dbReference>
<dbReference type="RefSeq" id="WP_087678214.1">
    <property type="nucleotide sequence ID" value="NZ_FUWV01000003.1"/>
</dbReference>
<evidence type="ECO:0000256" key="1">
    <source>
        <dbReference type="ARBA" id="ARBA00021390"/>
    </source>
</evidence>
<dbReference type="Proteomes" id="UP000196365">
    <property type="component" value="Unassembled WGS sequence"/>
</dbReference>
<dbReference type="InterPro" id="IPR001034">
    <property type="entry name" value="DeoR_HTH"/>
</dbReference>
<keyword evidence="3" id="KW-0805">Transcription regulation</keyword>
<dbReference type="SUPFAM" id="SSF100950">
    <property type="entry name" value="NagB/RpiA/CoA transferase-like"/>
    <property type="match status" value="1"/>
</dbReference>
<dbReference type="SMART" id="SM00420">
    <property type="entry name" value="HTH_DEOR"/>
    <property type="match status" value="1"/>
</dbReference>
<evidence type="ECO:0000259" key="7">
    <source>
        <dbReference type="PROSITE" id="PS51000"/>
    </source>
</evidence>
<organism evidence="8 9">
    <name type="scientific">Garciella nitratireducens DSM 15102</name>
    <dbReference type="NCBI Taxonomy" id="1121911"/>
    <lineage>
        <taxon>Bacteria</taxon>
        <taxon>Bacillati</taxon>
        <taxon>Bacillota</taxon>
        <taxon>Clostridia</taxon>
        <taxon>Eubacteriales</taxon>
        <taxon>Eubacteriaceae</taxon>
        <taxon>Garciella</taxon>
    </lineage>
</organism>
<keyword evidence="4" id="KW-0238">DNA-binding</keyword>
<evidence type="ECO:0000256" key="5">
    <source>
        <dbReference type="ARBA" id="ARBA00023163"/>
    </source>
</evidence>
<dbReference type="InterPro" id="IPR014036">
    <property type="entry name" value="DeoR-like_C"/>
</dbReference>
<dbReference type="Pfam" id="PF08220">
    <property type="entry name" value="HTH_DeoR"/>
    <property type="match status" value="1"/>
</dbReference>
<dbReference type="EMBL" id="FUWV01000003">
    <property type="protein sequence ID" value="SJZ48777.1"/>
    <property type="molecule type" value="Genomic_DNA"/>
</dbReference>
<dbReference type="SMART" id="SM01134">
    <property type="entry name" value="DeoRC"/>
    <property type="match status" value="1"/>
</dbReference>
<keyword evidence="5" id="KW-0804">Transcription</keyword>
<keyword evidence="2" id="KW-0678">Repressor</keyword>
<dbReference type="AlphaFoldDB" id="A0A1T4L2K6"/>